<keyword evidence="1" id="KW-0378">Hydrolase</keyword>
<evidence type="ECO:0000313" key="2">
    <source>
        <dbReference type="Proteomes" id="UP001164748"/>
    </source>
</evidence>
<dbReference type="AlphaFoldDB" id="A0AA47LSD4"/>
<dbReference type="InterPro" id="IPR044668">
    <property type="entry name" value="PuuD-like"/>
</dbReference>
<proteinExistence type="predicted"/>
<protein>
    <submittedName>
        <fullName evidence="1">Gamma-glutamyl-gamma-aminobutyrate hydrolase family protein</fullName>
    </submittedName>
</protein>
<dbReference type="SUPFAM" id="SSF52317">
    <property type="entry name" value="Class I glutamine amidotransferase-like"/>
    <property type="match status" value="1"/>
</dbReference>
<dbReference type="GO" id="GO:0006598">
    <property type="term" value="P:polyamine catabolic process"/>
    <property type="evidence" value="ECO:0007669"/>
    <property type="project" value="TreeGrafter"/>
</dbReference>
<dbReference type="InterPro" id="IPR029062">
    <property type="entry name" value="Class_I_gatase-like"/>
</dbReference>
<organism evidence="1 2">
    <name type="scientific">Salinivibrio kushneri</name>
    <dbReference type="NCBI Taxonomy" id="1908198"/>
    <lineage>
        <taxon>Bacteria</taxon>
        <taxon>Pseudomonadati</taxon>
        <taxon>Pseudomonadota</taxon>
        <taxon>Gammaproteobacteria</taxon>
        <taxon>Vibrionales</taxon>
        <taxon>Vibrionaceae</taxon>
        <taxon>Salinivibrio</taxon>
    </lineage>
</organism>
<dbReference type="PROSITE" id="PS51273">
    <property type="entry name" value="GATASE_TYPE_1"/>
    <property type="match status" value="1"/>
</dbReference>
<dbReference type="EMBL" id="CP114588">
    <property type="protein sequence ID" value="WBA09709.1"/>
    <property type="molecule type" value="Genomic_DNA"/>
</dbReference>
<accession>A0AA47LSD4</accession>
<dbReference type="RefSeq" id="WP_269579815.1">
    <property type="nucleotide sequence ID" value="NZ_CP114588.1"/>
</dbReference>
<evidence type="ECO:0000313" key="1">
    <source>
        <dbReference type="EMBL" id="WBA09709.1"/>
    </source>
</evidence>
<gene>
    <name evidence="1" type="ORF">N8M53_05820</name>
</gene>
<dbReference type="Gene3D" id="3.40.50.880">
    <property type="match status" value="1"/>
</dbReference>
<sequence>MDKPVIAITGPSKGARLPRFFVAAAVKLYGGKPLQLHPGTALDPDAYHGVVITGGHDVEPVLYAAEPEVKPNYDSERDALESAVIKSALASQKPLLGICRGAQLLNICLGGTLHQSLREQRKKTSHRWTIFPMKTLCILRDVNGHIQQRLGQGRRKINSLHNQAINALGEDLTVSARDLDGIVQAIESPNRPYTLGVQWHPEFLLYLGCQRALFKGLVEHATRFQQQQAASQ</sequence>
<name>A0AA47LSD4_9GAMM</name>
<dbReference type="Proteomes" id="UP001164748">
    <property type="component" value="Chromosome"/>
</dbReference>
<dbReference type="PANTHER" id="PTHR43235">
    <property type="entry name" value="GLUTAMINE AMIDOTRANSFERASE PB2B2.05-RELATED"/>
    <property type="match status" value="1"/>
</dbReference>
<dbReference type="CDD" id="cd01745">
    <property type="entry name" value="GATase1_2"/>
    <property type="match status" value="1"/>
</dbReference>
<dbReference type="PANTHER" id="PTHR43235:SF1">
    <property type="entry name" value="GLUTAMINE AMIDOTRANSFERASE PB2B2.05-RELATED"/>
    <property type="match status" value="1"/>
</dbReference>
<dbReference type="InterPro" id="IPR011697">
    <property type="entry name" value="Peptidase_C26"/>
</dbReference>
<dbReference type="GO" id="GO:0005829">
    <property type="term" value="C:cytosol"/>
    <property type="evidence" value="ECO:0007669"/>
    <property type="project" value="TreeGrafter"/>
</dbReference>
<dbReference type="Pfam" id="PF07722">
    <property type="entry name" value="Peptidase_C26"/>
    <property type="match status" value="1"/>
</dbReference>
<dbReference type="GO" id="GO:0033969">
    <property type="term" value="F:gamma-glutamyl-gamma-aminobutyrate hydrolase activity"/>
    <property type="evidence" value="ECO:0007669"/>
    <property type="project" value="TreeGrafter"/>
</dbReference>
<reference evidence="1" key="1">
    <citation type="submission" date="2022-09" db="EMBL/GenBank/DDBJ databases">
        <authorList>
            <person name="Li Z.-J."/>
        </authorList>
    </citation>
    <scope>NUCLEOTIDE SEQUENCE</scope>
    <source>
        <strain evidence="1">TGB11</strain>
    </source>
</reference>